<dbReference type="STRING" id="1440053.GCA_000718095_01630"/>
<dbReference type="EMBL" id="AZSP01000382">
    <property type="protein sequence ID" value="PVE04755.1"/>
    <property type="molecule type" value="Genomic_DNA"/>
</dbReference>
<reference evidence="2 3" key="1">
    <citation type="submission" date="2013-12" db="EMBL/GenBank/DDBJ databases">
        <title>Annotated genome of Streptomyces scopuliridis.</title>
        <authorList>
            <person name="Olson J.B."/>
        </authorList>
    </citation>
    <scope>NUCLEOTIDE SEQUENCE [LARGE SCALE GENOMIC DNA]</scope>
    <source>
        <strain evidence="2 3">RB72</strain>
    </source>
</reference>
<dbReference type="RefSeq" id="WP_051745685.1">
    <property type="nucleotide sequence ID" value="NZ_AZSP01000382.1"/>
</dbReference>
<dbReference type="Proteomes" id="UP000245992">
    <property type="component" value="Unassembled WGS sequence"/>
</dbReference>
<name>A0A2T7SPI7_9ACTN</name>
<dbReference type="InterPro" id="IPR018713">
    <property type="entry name" value="MPAB/Lcp_cat_dom"/>
</dbReference>
<dbReference type="InterPro" id="IPR046366">
    <property type="entry name" value="MPAB"/>
</dbReference>
<dbReference type="OrthoDB" id="836517at2"/>
<organism evidence="2 3">
    <name type="scientific">Streptomyces scopuliridis RB72</name>
    <dbReference type="NCBI Taxonomy" id="1440053"/>
    <lineage>
        <taxon>Bacteria</taxon>
        <taxon>Bacillati</taxon>
        <taxon>Actinomycetota</taxon>
        <taxon>Actinomycetes</taxon>
        <taxon>Kitasatosporales</taxon>
        <taxon>Streptomycetaceae</taxon>
        <taxon>Streptomyces</taxon>
    </lineage>
</organism>
<dbReference type="PANTHER" id="PTHR36124">
    <property type="match status" value="1"/>
</dbReference>
<evidence type="ECO:0000259" key="1">
    <source>
        <dbReference type="Pfam" id="PF09995"/>
    </source>
</evidence>
<dbReference type="AlphaFoldDB" id="A0A2T7SPI7"/>
<gene>
    <name evidence="2" type="ORF">Y717_09770</name>
</gene>
<protein>
    <recommendedName>
        <fullName evidence="1">ER-bound oxygenase mpaB/mpaB'/Rubber oxygenase catalytic domain-containing protein</fullName>
    </recommendedName>
</protein>
<evidence type="ECO:0000313" key="2">
    <source>
        <dbReference type="EMBL" id="PVE04755.1"/>
    </source>
</evidence>
<dbReference type="PANTHER" id="PTHR36124:SF1">
    <property type="entry name" value="ER-BOUND OXYGENASE MPAB_MPAB'_RUBBER OXYGENASE CATALYTIC DOMAIN-CONTAINING PROTEIN"/>
    <property type="match status" value="1"/>
</dbReference>
<keyword evidence="3" id="KW-1185">Reference proteome</keyword>
<dbReference type="Pfam" id="PF09995">
    <property type="entry name" value="MPAB_Lcp_cat"/>
    <property type="match status" value="1"/>
</dbReference>
<feature type="domain" description="ER-bound oxygenase mpaB/mpaB'/Rubber oxygenase catalytic" evidence="1">
    <location>
        <begin position="39"/>
        <end position="242"/>
    </location>
</feature>
<accession>A0A2T7SPI7</accession>
<evidence type="ECO:0000313" key="3">
    <source>
        <dbReference type="Proteomes" id="UP000245992"/>
    </source>
</evidence>
<proteinExistence type="predicted"/>
<comment type="caution">
    <text evidence="2">The sequence shown here is derived from an EMBL/GenBank/DDBJ whole genome shotgun (WGS) entry which is preliminary data.</text>
</comment>
<sequence length="249" mass="26769">MTAGTRGAYRAYARLVLETMPEESRVGLTLGFVRTFGIPDIAHVLAAGGRMTNEPRGRAKATGVAMFTLIGEGLDSAEGRRVVDSLRRIHDRPGITPELMHYVLACFTVCPLRFIDAHGHRHVTEAERDAAYAFHMALSDALGLPEPPVTSGDLAGGSAHDLAAVEGWMRDYETRHFAPTEAGRALWAATSKGLLAARLPAPLAPLAPAVAASLLDQPLRAALTVRRPPAPIRALVTYALRARARRRAT</sequence>
<dbReference type="GO" id="GO:0016491">
    <property type="term" value="F:oxidoreductase activity"/>
    <property type="evidence" value="ECO:0007669"/>
    <property type="project" value="InterPro"/>
</dbReference>